<dbReference type="SUPFAM" id="SSF82171">
    <property type="entry name" value="DPP6 N-terminal domain-like"/>
    <property type="match status" value="1"/>
</dbReference>
<comment type="caution">
    <text evidence="4">The sequence shown here is derived from an EMBL/GenBank/DDBJ whole genome shotgun (WGS) entry which is preliminary data.</text>
</comment>
<organism evidence="4 5">
    <name type="scientific">Ohtaekwangia kribbensis</name>
    <dbReference type="NCBI Taxonomy" id="688913"/>
    <lineage>
        <taxon>Bacteria</taxon>
        <taxon>Pseudomonadati</taxon>
        <taxon>Bacteroidota</taxon>
        <taxon>Cytophagia</taxon>
        <taxon>Cytophagales</taxon>
        <taxon>Fulvivirgaceae</taxon>
        <taxon>Ohtaekwangia</taxon>
    </lineage>
</organism>
<sequence length="896" mass="98955">MRKIVILIMALALMNIAQAQKKSGNATTKEPPLIDRELFFDNPEIAGGQLSPDGSMISFQKVYKGKMNIWVKKFDESFEKAKPVTADTLRPISGYFWTYDSKYILYVQDKGGNENFNVYAVDPKAAAEKNTGVPAARNVTPMDNVRALIYNVSQKDPNILWVGLNNRDQAWHDLYKLEISTGKLTLLKENKDRLTGFYFDWDENIRAATRSADDGSTEILRADAEGFSKIYDCGPLESCGPAGFFDKTNKNLYIQSNKGEAEDLVKLYLLNPDTKAVALVEGDPLNKVDFGGVYVSDKTKEIVYTTYTDAKTRWYFKDKNAEASYNFLKSKFPGKEVAISSRTKDESKALVSVYSDDDPGSVYFFDVAGKKVIKQYTPRPKLQALPLAKMEPITYKSSDGLEIPAYLTLPLGKEPKNLPLIVFPHGGPWARDTWGFNGYAQFLANRGYAVLAPNFRSSTGYGKKFLNAGNGQWGEKMQDDLTYGVKHLVSKGIVDAKRVGIMGGSYGGYATLAGLTFTPDVYAAGVDIVGPSNLLTLLNSIPPYWEAIRKVFYIRMGDPATPEGKAKLEKQSPLFSANKIKAPLLVVQGANDPRVKKAESDQIVSALRDLGITVEYICAPDEGHGFRNPENNMAMLAYAEKFLAKHLGGRYQETMKPEVAKKQQAIIVDVKTVKVADATASAPTELPKPSSDLQAGKYSYAFTMTMGAQNMTMDMNREVKFENGKWSVTDAIKSAMGDIAEQNLIEPKTLKCLQRNVKQGPVTVVLTYTDKAITGSMDIGNGQKKPIDVKLQNPIIIDGAGSDLVIARLPLKENSSTVIEMLDIQTSQIKKYEVKLLGTEKITVPAGSFDTYKISVNQVDGGEKTTYWISSADKSMVRTEAIVPQMGNAKMVAERK</sequence>
<dbReference type="InterPro" id="IPR029058">
    <property type="entry name" value="AB_hydrolase_fold"/>
</dbReference>
<proteinExistence type="predicted"/>
<dbReference type="PANTHER" id="PTHR42776:SF27">
    <property type="entry name" value="DIPEPTIDYL PEPTIDASE FAMILY MEMBER 6"/>
    <property type="match status" value="1"/>
</dbReference>
<feature type="signal peptide" evidence="2">
    <location>
        <begin position="1"/>
        <end position="19"/>
    </location>
</feature>
<keyword evidence="5" id="KW-1185">Reference proteome</keyword>
<feature type="chain" id="PRO_5046243485" evidence="2">
    <location>
        <begin position="20"/>
        <end position="896"/>
    </location>
</feature>
<dbReference type="InterPro" id="IPR021457">
    <property type="entry name" value="DUF3108"/>
</dbReference>
<name>A0ABW3K7S1_9BACT</name>
<reference evidence="5" key="1">
    <citation type="journal article" date="2019" name="Int. J. Syst. Evol. Microbiol.">
        <title>The Global Catalogue of Microorganisms (GCM) 10K type strain sequencing project: providing services to taxonomists for standard genome sequencing and annotation.</title>
        <authorList>
            <consortium name="The Broad Institute Genomics Platform"/>
            <consortium name="The Broad Institute Genome Sequencing Center for Infectious Disease"/>
            <person name="Wu L."/>
            <person name="Ma J."/>
        </authorList>
    </citation>
    <scope>NUCLEOTIDE SEQUENCE [LARGE SCALE GENOMIC DNA]</scope>
    <source>
        <strain evidence="5">CCUG 58938</strain>
    </source>
</reference>
<dbReference type="InterPro" id="IPR001375">
    <property type="entry name" value="Peptidase_S9_cat"/>
</dbReference>
<dbReference type="GO" id="GO:0016787">
    <property type="term" value="F:hydrolase activity"/>
    <property type="evidence" value="ECO:0007669"/>
    <property type="project" value="UniProtKB-KW"/>
</dbReference>
<evidence type="ECO:0000259" key="3">
    <source>
        <dbReference type="Pfam" id="PF00326"/>
    </source>
</evidence>
<dbReference type="InterPro" id="IPR011042">
    <property type="entry name" value="6-blade_b-propeller_TolB-like"/>
</dbReference>
<evidence type="ECO:0000313" key="4">
    <source>
        <dbReference type="EMBL" id="MFD1002095.1"/>
    </source>
</evidence>
<dbReference type="Gene3D" id="2.40.360.20">
    <property type="match status" value="1"/>
</dbReference>
<keyword evidence="2" id="KW-0732">Signal</keyword>
<dbReference type="Gene3D" id="2.120.10.30">
    <property type="entry name" value="TolB, C-terminal domain"/>
    <property type="match status" value="1"/>
</dbReference>
<evidence type="ECO:0000313" key="5">
    <source>
        <dbReference type="Proteomes" id="UP001597112"/>
    </source>
</evidence>
<accession>A0ABW3K7S1</accession>
<dbReference type="PANTHER" id="PTHR42776">
    <property type="entry name" value="SERINE PEPTIDASE S9 FAMILY MEMBER"/>
    <property type="match status" value="1"/>
</dbReference>
<evidence type="ECO:0000256" key="2">
    <source>
        <dbReference type="SAM" id="SignalP"/>
    </source>
</evidence>
<dbReference type="SUPFAM" id="SSF53474">
    <property type="entry name" value="alpha/beta-Hydrolases"/>
    <property type="match status" value="1"/>
</dbReference>
<dbReference type="Proteomes" id="UP001597112">
    <property type="component" value="Unassembled WGS sequence"/>
</dbReference>
<evidence type="ECO:0000256" key="1">
    <source>
        <dbReference type="ARBA" id="ARBA00022801"/>
    </source>
</evidence>
<dbReference type="RefSeq" id="WP_377582874.1">
    <property type="nucleotide sequence ID" value="NZ_JBHTKA010000008.1"/>
</dbReference>
<keyword evidence="1 4" id="KW-0378">Hydrolase</keyword>
<dbReference type="EMBL" id="JBHTKA010000008">
    <property type="protein sequence ID" value="MFD1002095.1"/>
    <property type="molecule type" value="Genomic_DNA"/>
</dbReference>
<dbReference type="Gene3D" id="3.40.50.1820">
    <property type="entry name" value="alpha/beta hydrolase"/>
    <property type="match status" value="1"/>
</dbReference>
<protein>
    <submittedName>
        <fullName evidence="4">Alpha/beta fold hydrolase</fullName>
    </submittedName>
</protein>
<gene>
    <name evidence="4" type="ORF">ACFQ21_22410</name>
</gene>
<feature type="domain" description="Peptidase S9 prolyl oligopeptidase catalytic" evidence="3">
    <location>
        <begin position="434"/>
        <end position="649"/>
    </location>
</feature>
<dbReference type="Pfam" id="PF11306">
    <property type="entry name" value="DUF3108"/>
    <property type="match status" value="1"/>
</dbReference>
<dbReference type="Pfam" id="PF00326">
    <property type="entry name" value="Peptidase_S9"/>
    <property type="match status" value="1"/>
</dbReference>